<gene>
    <name evidence="1" type="ORF">UFOVP1304_52</name>
</gene>
<accession>A0A6J5RUB9</accession>
<organism evidence="1">
    <name type="scientific">uncultured Caudovirales phage</name>
    <dbReference type="NCBI Taxonomy" id="2100421"/>
    <lineage>
        <taxon>Viruses</taxon>
        <taxon>Duplodnaviria</taxon>
        <taxon>Heunggongvirae</taxon>
        <taxon>Uroviricota</taxon>
        <taxon>Caudoviricetes</taxon>
        <taxon>Peduoviridae</taxon>
        <taxon>Maltschvirus</taxon>
        <taxon>Maltschvirus maltsch</taxon>
    </lineage>
</organism>
<name>A0A6J5RUB9_9CAUD</name>
<sequence length="58" mass="6523">MWMEECDSCGAPEERLFRDSYTGIEVCLMCLLPIAGEIALSPHSEGDNFKQLLEGEEE</sequence>
<dbReference type="EMBL" id="LR797253">
    <property type="protein sequence ID" value="CAB4197178.1"/>
    <property type="molecule type" value="Genomic_DNA"/>
</dbReference>
<reference evidence="1" key="1">
    <citation type="submission" date="2020-05" db="EMBL/GenBank/DDBJ databases">
        <authorList>
            <person name="Chiriac C."/>
            <person name="Salcher M."/>
            <person name="Ghai R."/>
            <person name="Kavagutti S V."/>
        </authorList>
    </citation>
    <scope>NUCLEOTIDE SEQUENCE</scope>
</reference>
<evidence type="ECO:0000313" key="1">
    <source>
        <dbReference type="EMBL" id="CAB4197178.1"/>
    </source>
</evidence>
<protein>
    <submittedName>
        <fullName evidence="1">Uncharacterized protein</fullName>
    </submittedName>
</protein>
<proteinExistence type="predicted"/>